<dbReference type="InterPro" id="IPR008207">
    <property type="entry name" value="Sig_transdc_His_kin_Hpt_dom"/>
</dbReference>
<evidence type="ECO:0000256" key="6">
    <source>
        <dbReference type="ARBA" id="ARBA00022553"/>
    </source>
</evidence>
<dbReference type="SUPFAM" id="SSF55874">
    <property type="entry name" value="ATPase domain of HSP90 chaperone/DNA topoisomerase II/histidine kinase"/>
    <property type="match status" value="1"/>
</dbReference>
<keyword evidence="11 16" id="KW-1133">Transmembrane helix</keyword>
<dbReference type="GO" id="GO:0009927">
    <property type="term" value="F:histidine phosphotransfer kinase activity"/>
    <property type="evidence" value="ECO:0007669"/>
    <property type="project" value="TreeGrafter"/>
</dbReference>
<evidence type="ECO:0000256" key="7">
    <source>
        <dbReference type="ARBA" id="ARBA00022679"/>
    </source>
</evidence>
<keyword evidence="4" id="KW-1003">Cell membrane</keyword>
<dbReference type="SMART" id="SM00387">
    <property type="entry name" value="HATPase_c"/>
    <property type="match status" value="1"/>
</dbReference>
<organism evidence="20 21">
    <name type="scientific">Frateuria terrea</name>
    <dbReference type="NCBI Taxonomy" id="529704"/>
    <lineage>
        <taxon>Bacteria</taxon>
        <taxon>Pseudomonadati</taxon>
        <taxon>Pseudomonadota</taxon>
        <taxon>Gammaproteobacteria</taxon>
        <taxon>Lysobacterales</taxon>
        <taxon>Rhodanobacteraceae</taxon>
        <taxon>Frateuria</taxon>
    </lineage>
</organism>
<dbReference type="CDD" id="cd00156">
    <property type="entry name" value="REC"/>
    <property type="match status" value="1"/>
</dbReference>
<dbReference type="EC" id="2.7.13.3" evidence="3"/>
<feature type="domain" description="Response regulatory" evidence="18">
    <location>
        <begin position="468"/>
        <end position="585"/>
    </location>
</feature>
<dbReference type="STRING" id="529704.SAMN02927913_2812"/>
<keyword evidence="8 16" id="KW-0812">Transmembrane</keyword>
<evidence type="ECO:0000313" key="20">
    <source>
        <dbReference type="EMBL" id="SEJ25116.1"/>
    </source>
</evidence>
<evidence type="ECO:0000256" key="14">
    <source>
        <dbReference type="PROSITE-ProRule" id="PRU00110"/>
    </source>
</evidence>
<dbReference type="PANTHER" id="PTHR43047">
    <property type="entry name" value="TWO-COMPONENT HISTIDINE PROTEIN KINASE"/>
    <property type="match status" value="1"/>
</dbReference>
<comment type="subcellular location">
    <subcellularLocation>
        <location evidence="2">Cell inner membrane</location>
        <topology evidence="2">Multi-pass membrane protein</topology>
    </subcellularLocation>
</comment>
<proteinExistence type="predicted"/>
<dbReference type="InterPro" id="IPR004358">
    <property type="entry name" value="Sig_transdc_His_kin-like_C"/>
</dbReference>
<dbReference type="InterPro" id="IPR036097">
    <property type="entry name" value="HisK_dim/P_sf"/>
</dbReference>
<name>A0A1H6XAE3_9GAMM</name>
<dbReference type="InterPro" id="IPR003661">
    <property type="entry name" value="HisK_dim/P_dom"/>
</dbReference>
<evidence type="ECO:0000259" key="18">
    <source>
        <dbReference type="PROSITE" id="PS50110"/>
    </source>
</evidence>
<dbReference type="InterPro" id="IPR005467">
    <property type="entry name" value="His_kinase_dom"/>
</dbReference>
<protein>
    <recommendedName>
        <fullName evidence="3">histidine kinase</fullName>
        <ecNumber evidence="3">2.7.13.3</ecNumber>
    </recommendedName>
</protein>
<dbReference type="Gene3D" id="1.20.120.160">
    <property type="entry name" value="HPT domain"/>
    <property type="match status" value="1"/>
</dbReference>
<feature type="transmembrane region" description="Helical" evidence="16">
    <location>
        <begin position="109"/>
        <end position="137"/>
    </location>
</feature>
<dbReference type="SUPFAM" id="SSF47384">
    <property type="entry name" value="Homodimeric domain of signal transducing histidine kinase"/>
    <property type="match status" value="1"/>
</dbReference>
<dbReference type="OrthoDB" id="9797243at2"/>
<dbReference type="SUPFAM" id="SSF52172">
    <property type="entry name" value="CheY-like"/>
    <property type="match status" value="1"/>
</dbReference>
<sequence length="732" mass="78784">MNTGTAEAPPSSLRVIAQRLRDGRLARLVASYGEYHVSVRRVLLLALTILWCLYWQYLAGPSHSRQVLSHEASLLRPWAELCFTLSLAWMGAVRLRVVRTTEVVDGTGAAVNVLGIGVLLGLAWNLCISMITLLPLATIMVGTRFGRGMFFGFMAGSLLVLGLAAPPHYWVDRPAFIPFALVLLVGLPLSVYRLLGTISAISQSALRSRDAQSRFIATMSHELRTPLNTVVHAASLIDTAALEASDRQLMHALRANATALLQRVNDVLDVAAIDAGRLHFSREPFLVANVLGQVRDVVGPLAHQRGVRLRTVQGRGLDDAMLGDPGRIAQVLINLGTNAVKFTPAGGDVGIELRLADNGLIQPRLLCTVSDTGGGVPDEMKARIFEPFYQTSDGLVRRHDGTGLGLHIVRSICQQLGGRVAVGDNPGGGSIFTAALPLERAAPEQAVTEPLDTISALDAHRARVPSITCLVVDDNRSSRDTLGHLLRRAGHRVLFAGNGGEGLQAMEGPPRPQLVLLDMHMPDLSGLDVLARHRQRHPNDGMTIVMLSADSDPDAIEQARATGATAYLTKPVSIERLLGLLRQVGTSTPSVPVIVPLSEAPAPVDPAPRQSESSLSLICRIATPEQRRTYLQSWQTELQNDNEELLAALRAHDRTATAAQLHRLQNAFLVMGRSEAVNLCAQLREAVRAERGIEPALGALQAELQATALMLCELLEKAAPPKKDAAAGLRPA</sequence>
<feature type="transmembrane region" description="Helical" evidence="16">
    <location>
        <begin position="149"/>
        <end position="169"/>
    </location>
</feature>
<feature type="transmembrane region" description="Helical" evidence="16">
    <location>
        <begin position="175"/>
        <end position="195"/>
    </location>
</feature>
<dbReference type="Proteomes" id="UP000199420">
    <property type="component" value="Unassembled WGS sequence"/>
</dbReference>
<comment type="catalytic activity">
    <reaction evidence="1">
        <text>ATP + protein L-histidine = ADP + protein N-phospho-L-histidine.</text>
        <dbReference type="EC" id="2.7.13.3"/>
    </reaction>
</comment>
<dbReference type="InterPro" id="IPR001789">
    <property type="entry name" value="Sig_transdc_resp-reg_receiver"/>
</dbReference>
<evidence type="ECO:0000313" key="21">
    <source>
        <dbReference type="Proteomes" id="UP000199420"/>
    </source>
</evidence>
<dbReference type="GO" id="GO:0000155">
    <property type="term" value="F:phosphorelay sensor kinase activity"/>
    <property type="evidence" value="ECO:0007669"/>
    <property type="project" value="InterPro"/>
</dbReference>
<accession>A0A1H6XAE3</accession>
<evidence type="ECO:0000256" key="2">
    <source>
        <dbReference type="ARBA" id="ARBA00004429"/>
    </source>
</evidence>
<dbReference type="Gene3D" id="1.10.287.130">
    <property type="match status" value="1"/>
</dbReference>
<keyword evidence="12" id="KW-0902">Two-component regulatory system</keyword>
<dbReference type="InterPro" id="IPR036890">
    <property type="entry name" value="HATPase_C_sf"/>
</dbReference>
<keyword evidence="21" id="KW-1185">Reference proteome</keyword>
<evidence type="ECO:0000256" key="13">
    <source>
        <dbReference type="ARBA" id="ARBA00023136"/>
    </source>
</evidence>
<dbReference type="CDD" id="cd00082">
    <property type="entry name" value="HisKA"/>
    <property type="match status" value="1"/>
</dbReference>
<dbReference type="Pfam" id="PF00512">
    <property type="entry name" value="HisKA"/>
    <property type="match status" value="1"/>
</dbReference>
<keyword evidence="10" id="KW-0067">ATP-binding</keyword>
<dbReference type="GO" id="GO:0005886">
    <property type="term" value="C:plasma membrane"/>
    <property type="evidence" value="ECO:0007669"/>
    <property type="project" value="UniProtKB-SubCell"/>
</dbReference>
<dbReference type="Pfam" id="PF02518">
    <property type="entry name" value="HATPase_c"/>
    <property type="match status" value="1"/>
</dbReference>
<gene>
    <name evidence="20" type="ORF">SAMN04487997_2835</name>
</gene>
<dbReference type="Pfam" id="PF00072">
    <property type="entry name" value="Response_reg"/>
    <property type="match status" value="1"/>
</dbReference>
<feature type="domain" description="Histidine kinase" evidence="17">
    <location>
        <begin position="218"/>
        <end position="440"/>
    </location>
</feature>
<evidence type="ECO:0000256" key="9">
    <source>
        <dbReference type="ARBA" id="ARBA00022777"/>
    </source>
</evidence>
<dbReference type="PRINTS" id="PR00344">
    <property type="entry name" value="BCTRLSENSOR"/>
</dbReference>
<evidence type="ECO:0000256" key="12">
    <source>
        <dbReference type="ARBA" id="ARBA00023012"/>
    </source>
</evidence>
<keyword evidence="10" id="KW-0547">Nucleotide-binding</keyword>
<dbReference type="AlphaFoldDB" id="A0A1H6XAE3"/>
<evidence type="ECO:0000259" key="19">
    <source>
        <dbReference type="PROSITE" id="PS50894"/>
    </source>
</evidence>
<feature type="modified residue" description="4-aspartylphosphate" evidence="15">
    <location>
        <position position="518"/>
    </location>
</feature>
<dbReference type="Gene3D" id="3.30.565.10">
    <property type="entry name" value="Histidine kinase-like ATPase, C-terminal domain"/>
    <property type="match status" value="1"/>
</dbReference>
<keyword evidence="5" id="KW-0997">Cell inner membrane</keyword>
<keyword evidence="7" id="KW-0808">Transferase</keyword>
<keyword evidence="9 20" id="KW-0418">Kinase</keyword>
<dbReference type="PROSITE" id="PS50109">
    <property type="entry name" value="HIS_KIN"/>
    <property type="match status" value="1"/>
</dbReference>
<dbReference type="InterPro" id="IPR003594">
    <property type="entry name" value="HATPase_dom"/>
</dbReference>
<evidence type="ECO:0000259" key="17">
    <source>
        <dbReference type="PROSITE" id="PS50109"/>
    </source>
</evidence>
<evidence type="ECO:0000256" key="3">
    <source>
        <dbReference type="ARBA" id="ARBA00012438"/>
    </source>
</evidence>
<dbReference type="SUPFAM" id="SSF47226">
    <property type="entry name" value="Histidine-containing phosphotransfer domain, HPT domain"/>
    <property type="match status" value="1"/>
</dbReference>
<dbReference type="SMART" id="SM00388">
    <property type="entry name" value="HisKA"/>
    <property type="match status" value="1"/>
</dbReference>
<evidence type="ECO:0000256" key="4">
    <source>
        <dbReference type="ARBA" id="ARBA00022475"/>
    </source>
</evidence>
<dbReference type="Gene3D" id="3.40.50.2300">
    <property type="match status" value="1"/>
</dbReference>
<keyword evidence="13 16" id="KW-0472">Membrane</keyword>
<dbReference type="PROSITE" id="PS50894">
    <property type="entry name" value="HPT"/>
    <property type="match status" value="1"/>
</dbReference>
<dbReference type="PROSITE" id="PS50110">
    <property type="entry name" value="RESPONSE_REGULATORY"/>
    <property type="match status" value="1"/>
</dbReference>
<evidence type="ECO:0000256" key="1">
    <source>
        <dbReference type="ARBA" id="ARBA00000085"/>
    </source>
</evidence>
<dbReference type="RefSeq" id="WP_091338195.1">
    <property type="nucleotide sequence ID" value="NZ_FNYC01000005.1"/>
</dbReference>
<dbReference type="InterPro" id="IPR036641">
    <property type="entry name" value="HPT_dom_sf"/>
</dbReference>
<feature type="transmembrane region" description="Helical" evidence="16">
    <location>
        <begin position="78"/>
        <end position="97"/>
    </location>
</feature>
<dbReference type="InterPro" id="IPR011006">
    <property type="entry name" value="CheY-like_superfamily"/>
</dbReference>
<dbReference type="EMBL" id="FNYC01000005">
    <property type="protein sequence ID" value="SEJ25116.1"/>
    <property type="molecule type" value="Genomic_DNA"/>
</dbReference>
<evidence type="ECO:0000256" key="8">
    <source>
        <dbReference type="ARBA" id="ARBA00022692"/>
    </source>
</evidence>
<evidence type="ECO:0000256" key="16">
    <source>
        <dbReference type="SAM" id="Phobius"/>
    </source>
</evidence>
<dbReference type="PANTHER" id="PTHR43047:SF72">
    <property type="entry name" value="OSMOSENSING HISTIDINE PROTEIN KINASE SLN1"/>
    <property type="match status" value="1"/>
</dbReference>
<feature type="modified residue" description="Phosphohistidine" evidence="14">
    <location>
        <position position="662"/>
    </location>
</feature>
<dbReference type="SMART" id="SM00448">
    <property type="entry name" value="REC"/>
    <property type="match status" value="1"/>
</dbReference>
<keyword evidence="6 15" id="KW-0597">Phosphoprotein</keyword>
<feature type="transmembrane region" description="Helical" evidence="16">
    <location>
        <begin position="38"/>
        <end position="57"/>
    </location>
</feature>
<evidence type="ECO:0000256" key="5">
    <source>
        <dbReference type="ARBA" id="ARBA00022519"/>
    </source>
</evidence>
<evidence type="ECO:0000256" key="11">
    <source>
        <dbReference type="ARBA" id="ARBA00022989"/>
    </source>
</evidence>
<feature type="domain" description="HPt" evidence="19">
    <location>
        <begin position="623"/>
        <end position="732"/>
    </location>
</feature>
<evidence type="ECO:0000256" key="10">
    <source>
        <dbReference type="ARBA" id="ARBA00022840"/>
    </source>
</evidence>
<reference evidence="20 21" key="1">
    <citation type="submission" date="2016-10" db="EMBL/GenBank/DDBJ databases">
        <authorList>
            <person name="de Groot N.N."/>
        </authorList>
    </citation>
    <scope>NUCLEOTIDE SEQUENCE [LARGE SCALE GENOMIC DNA]</scope>
    <source>
        <strain evidence="20 21">DSM 26515</strain>
    </source>
</reference>
<evidence type="ECO:0000256" key="15">
    <source>
        <dbReference type="PROSITE-ProRule" id="PRU00169"/>
    </source>
</evidence>